<evidence type="ECO:0000313" key="1">
    <source>
        <dbReference type="EMBL" id="KAK8871748.1"/>
    </source>
</evidence>
<dbReference type="EMBL" id="JAPFFF010000013">
    <property type="protein sequence ID" value="KAK8871748.1"/>
    <property type="molecule type" value="Genomic_DNA"/>
</dbReference>
<name>A0ABR2J2S0_9EUKA</name>
<accession>A0ABR2J2S0</accession>
<evidence type="ECO:0000313" key="2">
    <source>
        <dbReference type="Proteomes" id="UP001470230"/>
    </source>
</evidence>
<proteinExistence type="predicted"/>
<comment type="caution">
    <text evidence="1">The sequence shown here is derived from an EMBL/GenBank/DDBJ whole genome shotgun (WGS) entry which is preliminary data.</text>
</comment>
<dbReference type="InterPro" id="IPR008979">
    <property type="entry name" value="Galactose-bd-like_sf"/>
</dbReference>
<dbReference type="Gene3D" id="2.60.120.260">
    <property type="entry name" value="Galactose-binding domain-like"/>
    <property type="match status" value="1"/>
</dbReference>
<gene>
    <name evidence="1" type="ORF">M9Y10_007488</name>
</gene>
<dbReference type="SUPFAM" id="SSF49785">
    <property type="entry name" value="Galactose-binding domain-like"/>
    <property type="match status" value="1"/>
</dbReference>
<reference evidence="1 2" key="1">
    <citation type="submission" date="2024-04" db="EMBL/GenBank/DDBJ databases">
        <title>Tritrichomonas musculus Genome.</title>
        <authorList>
            <person name="Alves-Ferreira E."/>
            <person name="Grigg M."/>
            <person name="Lorenzi H."/>
            <person name="Galac M."/>
        </authorList>
    </citation>
    <scope>NUCLEOTIDE SEQUENCE [LARGE SCALE GENOMIC DNA]</scope>
    <source>
        <strain evidence="1 2">EAF2021</strain>
    </source>
</reference>
<dbReference type="Proteomes" id="UP001470230">
    <property type="component" value="Unassembled WGS sequence"/>
</dbReference>
<organism evidence="1 2">
    <name type="scientific">Tritrichomonas musculus</name>
    <dbReference type="NCBI Taxonomy" id="1915356"/>
    <lineage>
        <taxon>Eukaryota</taxon>
        <taxon>Metamonada</taxon>
        <taxon>Parabasalia</taxon>
        <taxon>Tritrichomonadida</taxon>
        <taxon>Tritrichomonadidae</taxon>
        <taxon>Tritrichomonas</taxon>
    </lineage>
</organism>
<sequence length="193" mass="22589">MTNKLKKRINEQDQYKIISLPHDKGDFNGIFKYLNEQAKGNIRTNKIIEITSNSILNSTSYDPYNLIDFKSADDYAAIQGDFYPWVCFDFKEMKAKIISYTIKSSDFSIGHLKSWILEVSNDNNKWITIDEHRNDSSLNGENTSMTFSTQPNDFYRFCRIRHKGKYWGNEFKCTSVEFNSIELYGNLKVPKKL</sequence>
<keyword evidence="2" id="KW-1185">Reference proteome</keyword>
<protein>
    <submittedName>
        <fullName evidence="1">E3 ubiquitin-protein ligase HTD1</fullName>
    </submittedName>
</protein>